<proteinExistence type="predicted"/>
<gene>
    <name evidence="2" type="ORF">OSB1V03_LOCUS9827</name>
</gene>
<dbReference type="OrthoDB" id="6481667at2759"/>
<keyword evidence="3" id="KW-1185">Reference proteome</keyword>
<dbReference type="Proteomes" id="UP000759131">
    <property type="component" value="Unassembled WGS sequence"/>
</dbReference>
<reference evidence="2" key="1">
    <citation type="submission" date="2020-11" db="EMBL/GenBank/DDBJ databases">
        <authorList>
            <person name="Tran Van P."/>
        </authorList>
    </citation>
    <scope>NUCLEOTIDE SEQUENCE</scope>
</reference>
<sequence length="94" mass="10624">MRCNNNYDPYNQQYSGFIGGKSETAFILIVWSVLMWSALLMLCYTFSTQMATDIPKTISIRNRHPLNGISEPGFAGKIVASVGVWIYTISRLRV</sequence>
<dbReference type="AlphaFoldDB" id="A0A7R9Q215"/>
<name>A0A7R9Q215_9ACAR</name>
<keyword evidence="1" id="KW-0472">Membrane</keyword>
<accession>A0A7R9Q215</accession>
<evidence type="ECO:0000313" key="3">
    <source>
        <dbReference type="Proteomes" id="UP000759131"/>
    </source>
</evidence>
<protein>
    <submittedName>
        <fullName evidence="2">Uncharacterized protein</fullName>
    </submittedName>
</protein>
<feature type="transmembrane region" description="Helical" evidence="1">
    <location>
        <begin position="25"/>
        <end position="46"/>
    </location>
</feature>
<organism evidence="2">
    <name type="scientific">Medioppia subpectinata</name>
    <dbReference type="NCBI Taxonomy" id="1979941"/>
    <lineage>
        <taxon>Eukaryota</taxon>
        <taxon>Metazoa</taxon>
        <taxon>Ecdysozoa</taxon>
        <taxon>Arthropoda</taxon>
        <taxon>Chelicerata</taxon>
        <taxon>Arachnida</taxon>
        <taxon>Acari</taxon>
        <taxon>Acariformes</taxon>
        <taxon>Sarcoptiformes</taxon>
        <taxon>Oribatida</taxon>
        <taxon>Brachypylina</taxon>
        <taxon>Oppioidea</taxon>
        <taxon>Oppiidae</taxon>
        <taxon>Medioppia</taxon>
    </lineage>
</organism>
<keyword evidence="1" id="KW-1133">Transmembrane helix</keyword>
<dbReference type="EMBL" id="OC861389">
    <property type="protein sequence ID" value="CAD7629410.1"/>
    <property type="molecule type" value="Genomic_DNA"/>
</dbReference>
<evidence type="ECO:0000256" key="1">
    <source>
        <dbReference type="SAM" id="Phobius"/>
    </source>
</evidence>
<keyword evidence="1" id="KW-0812">Transmembrane</keyword>
<evidence type="ECO:0000313" key="2">
    <source>
        <dbReference type="EMBL" id="CAD7629410.1"/>
    </source>
</evidence>
<dbReference type="EMBL" id="CAJPIZ010006814">
    <property type="protein sequence ID" value="CAG2109840.1"/>
    <property type="molecule type" value="Genomic_DNA"/>
</dbReference>